<keyword evidence="3" id="KW-1185">Reference proteome</keyword>
<dbReference type="RefSeq" id="WP_084695279.1">
    <property type="nucleotide sequence ID" value="NZ_JFGS01000058.1"/>
</dbReference>
<gene>
    <name evidence="2" type="ORF">CDV53_18195</name>
</gene>
<reference evidence="2 3" key="1">
    <citation type="submission" date="2016-11" db="EMBL/GenBank/DDBJ databases">
        <title>Comparison of Traditional DNA-DNA Hybridization with In Silico Genomic Analysis.</title>
        <authorList>
            <person name="Nicholson A.C."/>
            <person name="Sammons S."/>
            <person name="Humrighouse B.W."/>
            <person name="Graziano J."/>
            <person name="Lasker B."/>
            <person name="Whitney A.M."/>
            <person name="Mcquiston J.R."/>
        </authorList>
    </citation>
    <scope>NUCLEOTIDE SEQUENCE [LARGE SCALE GENOMIC DNA]</scope>
    <source>
        <strain evidence="2 3">H1892</strain>
    </source>
</reference>
<name>A0ABX3ZP40_9RHOB</name>
<evidence type="ECO:0000313" key="2">
    <source>
        <dbReference type="EMBL" id="OWJ72005.1"/>
    </source>
</evidence>
<sequence length="264" mass="29823">MSALPEKRTAGQWVQTERAAHEAWASLIEKAPKAAKLMHILTARVGEHNAVVVSQKTLSALMKCSRRTVQRAVEVLVEDRWIEVRQIGENGTVNAHIINDRVAWSGKRDGIRYSLFTAAVIVSDEEQPDRDQLESQKPLRKLPYLGELQIPSGEGLPPPSQPFLGSMEPDLPASSPAPEKAPYSPIPEDVARAIHWWKGLEEARVEEWNQWNQIIGTSVSTRNSFGEIVTRRRSEVEMAVESYKMSQEMDLYHREAIETHTNKK</sequence>
<comment type="caution">
    <text evidence="2">The sequence shown here is derived from an EMBL/GenBank/DDBJ whole genome shotgun (WGS) entry which is preliminary data.</text>
</comment>
<protein>
    <submittedName>
        <fullName evidence="2">Helix-turn-helix domain-containing protein</fullName>
    </submittedName>
</protein>
<accession>A0ABX3ZP40</accession>
<feature type="region of interest" description="Disordered" evidence="1">
    <location>
        <begin position="155"/>
        <end position="185"/>
    </location>
</feature>
<dbReference type="InterPro" id="IPR036388">
    <property type="entry name" value="WH-like_DNA-bd_sf"/>
</dbReference>
<dbReference type="Pfam" id="PF13730">
    <property type="entry name" value="HTH_36"/>
    <property type="match status" value="1"/>
</dbReference>
<organism evidence="2 3">
    <name type="scientific">Haematobacter missouriensis</name>
    <dbReference type="NCBI Taxonomy" id="366616"/>
    <lineage>
        <taxon>Bacteria</taxon>
        <taxon>Pseudomonadati</taxon>
        <taxon>Pseudomonadota</taxon>
        <taxon>Alphaproteobacteria</taxon>
        <taxon>Rhodobacterales</taxon>
        <taxon>Paracoccaceae</taxon>
        <taxon>Haematobacter</taxon>
    </lineage>
</organism>
<evidence type="ECO:0000256" key="1">
    <source>
        <dbReference type="SAM" id="MobiDB-lite"/>
    </source>
</evidence>
<dbReference type="EMBL" id="NIPV01000102">
    <property type="protein sequence ID" value="OWJ72005.1"/>
    <property type="molecule type" value="Genomic_DNA"/>
</dbReference>
<proteinExistence type="predicted"/>
<dbReference type="Proteomes" id="UP000214673">
    <property type="component" value="Unassembled WGS sequence"/>
</dbReference>
<evidence type="ECO:0000313" key="3">
    <source>
        <dbReference type="Proteomes" id="UP000214673"/>
    </source>
</evidence>
<dbReference type="Gene3D" id="1.10.10.10">
    <property type="entry name" value="Winged helix-like DNA-binding domain superfamily/Winged helix DNA-binding domain"/>
    <property type="match status" value="1"/>
</dbReference>